<proteinExistence type="predicted"/>
<protein>
    <submittedName>
        <fullName evidence="1">Uncharacterized protein</fullName>
    </submittedName>
</protein>
<accession>A0ABD5WR08</accession>
<name>A0ABD5WR08_9EURY</name>
<sequence length="187" mass="20794">MSASGLFESIDLREVKVGDDTLFPEEGDETTLTVEIRSTYDETKWGHVVPHLYHQNYIDDQRVYLNPDTYGGNAIEIPPNQTTEYTFEWAPGVFLEPGIYHLEVNVNDENDEGGWNDPLWASWYIENAVAVGFDIDLGCYQSIRNYQKEVRSKGGPSVSSAGNGIGAAMSLISIIYSQNQVASNCGD</sequence>
<dbReference type="AlphaFoldDB" id="A0ABD5WR08"/>
<evidence type="ECO:0000313" key="2">
    <source>
        <dbReference type="Proteomes" id="UP001596407"/>
    </source>
</evidence>
<dbReference type="Gene3D" id="2.60.40.10">
    <property type="entry name" value="Immunoglobulins"/>
    <property type="match status" value="1"/>
</dbReference>
<organism evidence="1 2">
    <name type="scientific">Halorussus caseinilyticus</name>
    <dbReference type="NCBI Taxonomy" id="3034025"/>
    <lineage>
        <taxon>Archaea</taxon>
        <taxon>Methanobacteriati</taxon>
        <taxon>Methanobacteriota</taxon>
        <taxon>Stenosarchaea group</taxon>
        <taxon>Halobacteria</taxon>
        <taxon>Halobacteriales</taxon>
        <taxon>Haladaptataceae</taxon>
        <taxon>Halorussus</taxon>
    </lineage>
</organism>
<dbReference type="Proteomes" id="UP001596407">
    <property type="component" value="Unassembled WGS sequence"/>
</dbReference>
<dbReference type="RefSeq" id="WP_382210084.1">
    <property type="nucleotide sequence ID" value="NZ_JBHSZH010000005.1"/>
</dbReference>
<gene>
    <name evidence="1" type="ORF">ACFQJ6_16950</name>
</gene>
<evidence type="ECO:0000313" key="1">
    <source>
        <dbReference type="EMBL" id="MFC7081548.1"/>
    </source>
</evidence>
<dbReference type="InterPro" id="IPR013783">
    <property type="entry name" value="Ig-like_fold"/>
</dbReference>
<dbReference type="EMBL" id="JBHSZH010000005">
    <property type="protein sequence ID" value="MFC7081548.1"/>
    <property type="molecule type" value="Genomic_DNA"/>
</dbReference>
<keyword evidence="2" id="KW-1185">Reference proteome</keyword>
<comment type="caution">
    <text evidence="1">The sequence shown here is derived from an EMBL/GenBank/DDBJ whole genome shotgun (WGS) entry which is preliminary data.</text>
</comment>
<reference evidence="1 2" key="1">
    <citation type="journal article" date="2019" name="Int. J. Syst. Evol. Microbiol.">
        <title>The Global Catalogue of Microorganisms (GCM) 10K type strain sequencing project: providing services to taxonomists for standard genome sequencing and annotation.</title>
        <authorList>
            <consortium name="The Broad Institute Genomics Platform"/>
            <consortium name="The Broad Institute Genome Sequencing Center for Infectious Disease"/>
            <person name="Wu L."/>
            <person name="Ma J."/>
        </authorList>
    </citation>
    <scope>NUCLEOTIDE SEQUENCE [LARGE SCALE GENOMIC DNA]</scope>
    <source>
        <strain evidence="1 2">DT72</strain>
    </source>
</reference>